<evidence type="ECO:0008006" key="3">
    <source>
        <dbReference type="Google" id="ProtNLM"/>
    </source>
</evidence>
<keyword evidence="2" id="KW-1185">Reference proteome</keyword>
<dbReference type="STRING" id="1334022.SAMN04487907_1158"/>
<dbReference type="RefSeq" id="WP_092545071.1">
    <property type="nucleotide sequence ID" value="NZ_FOKV01000015.1"/>
</dbReference>
<dbReference type="EMBL" id="FOKV01000015">
    <property type="protein sequence ID" value="SFC92681.1"/>
    <property type="molecule type" value="Genomic_DNA"/>
</dbReference>
<dbReference type="PROSITE" id="PS51257">
    <property type="entry name" value="PROKAR_LIPOPROTEIN"/>
    <property type="match status" value="1"/>
</dbReference>
<protein>
    <recommendedName>
        <fullName evidence="3">Leucine rich repeat-containing protein</fullName>
    </recommendedName>
</protein>
<gene>
    <name evidence="1" type="ORF">SAMN04487907_1158</name>
</gene>
<dbReference type="PROSITE" id="PS00018">
    <property type="entry name" value="EF_HAND_1"/>
    <property type="match status" value="1"/>
</dbReference>
<dbReference type="Gene3D" id="3.80.10.10">
    <property type="entry name" value="Ribonuclease Inhibitor"/>
    <property type="match status" value="1"/>
</dbReference>
<dbReference type="AlphaFoldDB" id="A0A1I1N4U3"/>
<sequence length="313" mass="36160">MKPVKVLPLAIYSVIFFMLSCDPNQNNDQDEIIEIQDYNFRYALLNTNAVDTDNDGVGDRNIDLNNDGQIQLGEIKGVESLILGFNYGLIQNSVDIKEIRQFSNLKYLEITSSQDDGFILSTYSGKIPYNFNALHELEVLKINHLSSNRYTGIDVSYLDKLRLLDLTHNRPDDNELDPEEWEYPTHFIKVYMEGCTSLEEMIMENSFLIVDFCEAPSIKKLNMRYLEGGEPEVFDFHCLEQLEELEISENIINTLILKNGSVLNKFWANYIGNFDLANYPFVREVCIDDMPEELEQISEIINEDTFITTDCTF</sequence>
<accession>A0A1I1N4U3</accession>
<evidence type="ECO:0000313" key="2">
    <source>
        <dbReference type="Proteomes" id="UP000199438"/>
    </source>
</evidence>
<dbReference type="OrthoDB" id="1110367at2"/>
<evidence type="ECO:0000313" key="1">
    <source>
        <dbReference type="EMBL" id="SFC92681.1"/>
    </source>
</evidence>
<proteinExistence type="predicted"/>
<dbReference type="SUPFAM" id="SSF52047">
    <property type="entry name" value="RNI-like"/>
    <property type="match status" value="1"/>
</dbReference>
<organism evidence="1 2">
    <name type="scientific">Zunongwangia mangrovi</name>
    <dbReference type="NCBI Taxonomy" id="1334022"/>
    <lineage>
        <taxon>Bacteria</taxon>
        <taxon>Pseudomonadati</taxon>
        <taxon>Bacteroidota</taxon>
        <taxon>Flavobacteriia</taxon>
        <taxon>Flavobacteriales</taxon>
        <taxon>Flavobacteriaceae</taxon>
        <taxon>Zunongwangia</taxon>
    </lineage>
</organism>
<dbReference type="InterPro" id="IPR018247">
    <property type="entry name" value="EF_Hand_1_Ca_BS"/>
</dbReference>
<dbReference type="Proteomes" id="UP000199438">
    <property type="component" value="Unassembled WGS sequence"/>
</dbReference>
<name>A0A1I1N4U3_9FLAO</name>
<dbReference type="InterPro" id="IPR032675">
    <property type="entry name" value="LRR_dom_sf"/>
</dbReference>
<reference evidence="2" key="1">
    <citation type="submission" date="2016-10" db="EMBL/GenBank/DDBJ databases">
        <authorList>
            <person name="Varghese N."/>
            <person name="Submissions S."/>
        </authorList>
    </citation>
    <scope>NUCLEOTIDE SEQUENCE [LARGE SCALE GENOMIC DNA]</scope>
    <source>
        <strain evidence="2">DSM 24499</strain>
    </source>
</reference>